<dbReference type="OrthoDB" id="9809338at2"/>
<dbReference type="InterPro" id="IPR050204">
    <property type="entry name" value="AraC_XylS_family_regulators"/>
</dbReference>
<dbReference type="AlphaFoldDB" id="A0A1R4HWX4"/>
<dbReference type="GO" id="GO:0043565">
    <property type="term" value="F:sequence-specific DNA binding"/>
    <property type="evidence" value="ECO:0007669"/>
    <property type="project" value="InterPro"/>
</dbReference>
<dbReference type="GO" id="GO:0003700">
    <property type="term" value="F:DNA-binding transcription factor activity"/>
    <property type="evidence" value="ECO:0007669"/>
    <property type="project" value="InterPro"/>
</dbReference>
<keyword evidence="2" id="KW-0238">DNA-binding</keyword>
<evidence type="ECO:0000313" key="5">
    <source>
        <dbReference type="EMBL" id="SJN12057.1"/>
    </source>
</evidence>
<evidence type="ECO:0000313" key="6">
    <source>
        <dbReference type="Proteomes" id="UP000196331"/>
    </source>
</evidence>
<keyword evidence="1" id="KW-0805">Transcription regulation</keyword>
<feature type="domain" description="HTH araC/xylS-type" evidence="4">
    <location>
        <begin position="161"/>
        <end position="259"/>
    </location>
</feature>
<gene>
    <name evidence="5" type="ORF">CZ787_07275</name>
</gene>
<keyword evidence="3" id="KW-0804">Transcription</keyword>
<dbReference type="EMBL" id="FUKM01000028">
    <property type="protein sequence ID" value="SJN12057.1"/>
    <property type="molecule type" value="Genomic_DNA"/>
</dbReference>
<dbReference type="InterPro" id="IPR018060">
    <property type="entry name" value="HTH_AraC"/>
</dbReference>
<dbReference type="PROSITE" id="PS01124">
    <property type="entry name" value="HTH_ARAC_FAMILY_2"/>
    <property type="match status" value="1"/>
</dbReference>
<sequence>MAHFILPGNAVHLNFQQRLPDTNLRTWVQCLWSMGGQSTLAHPIVEKLYPDAGASLIIHLGSSRPIVTLCFNRHMLLETFDTSIPRMGIRFKPASIYSLLALSPEQCIDAHLCLGDDIKPSWMSSLMPVVERLYQLDAPKGLALLETWLLGLLKSRLMSKSPVPGIIQAINQLQFPPEQLAANVGLTRRTLERRLKREVGVSPGALVTYARLNRARLCLLEADRPLSEIALHCGYYDQPHFTHAFQSFTNETPASYRQRKLSQIYKA</sequence>
<reference evidence="5 6" key="1">
    <citation type="submission" date="2017-02" db="EMBL/GenBank/DDBJ databases">
        <authorList>
            <person name="Dridi B."/>
        </authorList>
    </citation>
    <scope>NUCLEOTIDE SEQUENCE [LARGE SCALE GENOMIC DNA]</scope>
    <source>
        <strain evidence="5 6">JB380</strain>
    </source>
</reference>
<dbReference type="PANTHER" id="PTHR46796">
    <property type="entry name" value="HTH-TYPE TRANSCRIPTIONAL ACTIVATOR RHAS-RELATED"/>
    <property type="match status" value="1"/>
</dbReference>
<proteinExistence type="predicted"/>
<dbReference type="Pfam" id="PF12833">
    <property type="entry name" value="HTH_18"/>
    <property type="match status" value="1"/>
</dbReference>
<comment type="caution">
    <text evidence="5">The sequence shown here is derived from an EMBL/GenBank/DDBJ whole genome shotgun (WGS) entry which is preliminary data.</text>
</comment>
<dbReference type="Gene3D" id="1.10.10.60">
    <property type="entry name" value="Homeodomain-like"/>
    <property type="match status" value="1"/>
</dbReference>
<evidence type="ECO:0000256" key="2">
    <source>
        <dbReference type="ARBA" id="ARBA00023125"/>
    </source>
</evidence>
<dbReference type="Proteomes" id="UP000196331">
    <property type="component" value="Unassembled WGS sequence"/>
</dbReference>
<dbReference type="Pfam" id="PF20240">
    <property type="entry name" value="DUF6597"/>
    <property type="match status" value="1"/>
</dbReference>
<evidence type="ECO:0000259" key="4">
    <source>
        <dbReference type="PROSITE" id="PS01124"/>
    </source>
</evidence>
<evidence type="ECO:0000256" key="1">
    <source>
        <dbReference type="ARBA" id="ARBA00023015"/>
    </source>
</evidence>
<dbReference type="PROSITE" id="PS00041">
    <property type="entry name" value="HTH_ARAC_FAMILY_1"/>
    <property type="match status" value="1"/>
</dbReference>
<dbReference type="InterPro" id="IPR009057">
    <property type="entry name" value="Homeodomain-like_sf"/>
</dbReference>
<organism evidence="5 6">
    <name type="scientific">Halomonas citrativorans</name>
    <dbReference type="NCBI Taxonomy" id="2742612"/>
    <lineage>
        <taxon>Bacteria</taxon>
        <taxon>Pseudomonadati</taxon>
        <taxon>Pseudomonadota</taxon>
        <taxon>Gammaproteobacteria</taxon>
        <taxon>Oceanospirillales</taxon>
        <taxon>Halomonadaceae</taxon>
        <taxon>Halomonas</taxon>
    </lineage>
</organism>
<protein>
    <submittedName>
        <fullName evidence="5">Transcriptional regulator, AraC family</fullName>
    </submittedName>
</protein>
<evidence type="ECO:0000256" key="3">
    <source>
        <dbReference type="ARBA" id="ARBA00023163"/>
    </source>
</evidence>
<name>A0A1R4HWX4_9GAMM</name>
<dbReference type="SMART" id="SM00342">
    <property type="entry name" value="HTH_ARAC"/>
    <property type="match status" value="1"/>
</dbReference>
<dbReference type="InterPro" id="IPR018062">
    <property type="entry name" value="HTH_AraC-typ_CS"/>
</dbReference>
<dbReference type="RefSeq" id="WP_087107616.1">
    <property type="nucleotide sequence ID" value="NZ_FUKM01000028.1"/>
</dbReference>
<dbReference type="InterPro" id="IPR046532">
    <property type="entry name" value="DUF6597"/>
</dbReference>
<dbReference type="SUPFAM" id="SSF46689">
    <property type="entry name" value="Homeodomain-like"/>
    <property type="match status" value="1"/>
</dbReference>
<accession>A0A1R4HWX4</accession>